<dbReference type="PANTHER" id="PTHR18952">
    <property type="entry name" value="CARBONIC ANHYDRASE"/>
    <property type="match status" value="1"/>
</dbReference>
<dbReference type="SUPFAM" id="SSF54236">
    <property type="entry name" value="Ubiquitin-like"/>
    <property type="match status" value="1"/>
</dbReference>
<comment type="caution">
    <text evidence="9">The sequence shown here is derived from an EMBL/GenBank/DDBJ whole genome shotgun (WGS) entry which is preliminary data.</text>
</comment>
<evidence type="ECO:0000313" key="10">
    <source>
        <dbReference type="Proteomes" id="UP000664859"/>
    </source>
</evidence>
<dbReference type="CDD" id="cd03124">
    <property type="entry name" value="alpha_CA_prokaryotic_like"/>
    <property type="match status" value="1"/>
</dbReference>
<dbReference type="Gene3D" id="3.10.20.90">
    <property type="entry name" value="Phosphatidylinositol 3-kinase Catalytic Subunit, Chain A, domain 1"/>
    <property type="match status" value="1"/>
</dbReference>
<dbReference type="InterPro" id="IPR044079">
    <property type="entry name" value="Ubl_TBCE"/>
</dbReference>
<keyword evidence="3" id="KW-0479">Metal-binding</keyword>
<feature type="compositionally biased region" description="Basic residues" evidence="7">
    <location>
        <begin position="14"/>
        <end position="33"/>
    </location>
</feature>
<keyword evidence="5" id="KW-0456">Lyase</keyword>
<protein>
    <recommendedName>
        <fullName evidence="2">carbonic anhydrase</fullName>
        <ecNumber evidence="2">4.2.1.1</ecNumber>
    </recommendedName>
</protein>
<dbReference type="SMART" id="SM01057">
    <property type="entry name" value="Carb_anhydrase"/>
    <property type="match status" value="1"/>
</dbReference>
<evidence type="ECO:0000256" key="4">
    <source>
        <dbReference type="ARBA" id="ARBA00022833"/>
    </source>
</evidence>
<accession>A0A835YV18</accession>
<dbReference type="Proteomes" id="UP000664859">
    <property type="component" value="Unassembled WGS sequence"/>
</dbReference>
<dbReference type="GO" id="GO:0008270">
    <property type="term" value="F:zinc ion binding"/>
    <property type="evidence" value="ECO:0007669"/>
    <property type="project" value="InterPro"/>
</dbReference>
<evidence type="ECO:0000259" key="8">
    <source>
        <dbReference type="PROSITE" id="PS51144"/>
    </source>
</evidence>
<dbReference type="GO" id="GO:0004089">
    <property type="term" value="F:carbonate dehydratase activity"/>
    <property type="evidence" value="ECO:0007669"/>
    <property type="project" value="UniProtKB-EC"/>
</dbReference>
<feature type="region of interest" description="Disordered" evidence="7">
    <location>
        <begin position="1"/>
        <end position="35"/>
    </location>
</feature>
<dbReference type="EC" id="4.2.1.1" evidence="2"/>
<evidence type="ECO:0000256" key="1">
    <source>
        <dbReference type="ARBA" id="ARBA00010718"/>
    </source>
</evidence>
<dbReference type="OrthoDB" id="429145at2759"/>
<dbReference type="EMBL" id="JAFCMP010000529">
    <property type="protein sequence ID" value="KAG5177093.1"/>
    <property type="molecule type" value="Genomic_DNA"/>
</dbReference>
<comment type="similarity">
    <text evidence="1">Belongs to the alpha-carbonic anhydrase family.</text>
</comment>
<dbReference type="AlphaFoldDB" id="A0A835YV18"/>
<dbReference type="InterPro" id="IPR001148">
    <property type="entry name" value="CA_dom"/>
</dbReference>
<dbReference type="InterPro" id="IPR036398">
    <property type="entry name" value="CA_dom_sf"/>
</dbReference>
<dbReference type="PANTHER" id="PTHR18952:SF265">
    <property type="entry name" value="CARBONIC ANHYDRASE"/>
    <property type="match status" value="1"/>
</dbReference>
<dbReference type="Pfam" id="PF00194">
    <property type="entry name" value="Carb_anhydrase"/>
    <property type="match status" value="1"/>
</dbReference>
<proteinExistence type="inferred from homology"/>
<evidence type="ECO:0000256" key="6">
    <source>
        <dbReference type="ARBA" id="ARBA00048348"/>
    </source>
</evidence>
<evidence type="ECO:0000256" key="5">
    <source>
        <dbReference type="ARBA" id="ARBA00023239"/>
    </source>
</evidence>
<dbReference type="Pfam" id="PF14560">
    <property type="entry name" value="Ubiquitin_2"/>
    <property type="match status" value="1"/>
</dbReference>
<dbReference type="InterPro" id="IPR032675">
    <property type="entry name" value="LRR_dom_sf"/>
</dbReference>
<organism evidence="9 10">
    <name type="scientific">Tribonema minus</name>
    <dbReference type="NCBI Taxonomy" id="303371"/>
    <lineage>
        <taxon>Eukaryota</taxon>
        <taxon>Sar</taxon>
        <taxon>Stramenopiles</taxon>
        <taxon>Ochrophyta</taxon>
        <taxon>PX clade</taxon>
        <taxon>Xanthophyceae</taxon>
        <taxon>Tribonematales</taxon>
        <taxon>Tribonemataceae</taxon>
        <taxon>Tribonema</taxon>
    </lineage>
</organism>
<dbReference type="SUPFAM" id="SSF51069">
    <property type="entry name" value="Carbonic anhydrase"/>
    <property type="match status" value="1"/>
</dbReference>
<dbReference type="SUPFAM" id="SSF52058">
    <property type="entry name" value="L domain-like"/>
    <property type="match status" value="1"/>
</dbReference>
<reference evidence="9" key="1">
    <citation type="submission" date="2021-02" db="EMBL/GenBank/DDBJ databases">
        <title>First Annotated Genome of the Yellow-green Alga Tribonema minus.</title>
        <authorList>
            <person name="Mahan K.M."/>
        </authorList>
    </citation>
    <scope>NUCLEOTIDE SEQUENCE</scope>
    <source>
        <strain evidence="9">UTEX B ZZ1240</strain>
    </source>
</reference>
<dbReference type="Gene3D" id="3.80.10.10">
    <property type="entry name" value="Ribonuclease Inhibitor"/>
    <property type="match status" value="1"/>
</dbReference>
<evidence type="ECO:0000256" key="2">
    <source>
        <dbReference type="ARBA" id="ARBA00012925"/>
    </source>
</evidence>
<dbReference type="InterPro" id="IPR029071">
    <property type="entry name" value="Ubiquitin-like_domsf"/>
</dbReference>
<evidence type="ECO:0000256" key="7">
    <source>
        <dbReference type="SAM" id="MobiDB-lite"/>
    </source>
</evidence>
<dbReference type="InterPro" id="IPR041891">
    <property type="entry name" value="Alpha_CA_prokaryot-like"/>
</dbReference>
<dbReference type="PROSITE" id="PS51144">
    <property type="entry name" value="ALPHA_CA_2"/>
    <property type="match status" value="1"/>
</dbReference>
<evidence type="ECO:0000313" key="9">
    <source>
        <dbReference type="EMBL" id="KAG5177093.1"/>
    </source>
</evidence>
<evidence type="ECO:0000256" key="3">
    <source>
        <dbReference type="ARBA" id="ARBA00022723"/>
    </source>
</evidence>
<sequence>MHSARRERIEVRRRQQRRRQRRRRQQRQQRRQQHFSAVTCCGPPGVTEPEGQPPQRLAGGDVAAFAALPALVSLILNHNPISSVGPIDYKADFQVLECSSAAPHALALCCNFQALQLVGCAIASWAYVDALSGVAALRSLRFGACPLTANMSAAEARAIVIARLPSINKVNGSPVGPRERVEAQRAYLRMVAREATAAMQDKATRDLWPAQLQQQHPQHARLAALWGTATIGASNGGDAGTGGASLASAMVQHRVTWLSAEFGANAHNRLLRSVQYVGAYDTQVTLLSEAAASRASPPASKKLPSSLAVGRLKQLLKRLFGLHTDLQVLYLVEDGDAAARSPLDDDSRPLSSYGIANGCQSTRRRLIDTSDPAAICTLNPDDPTALDWTYNPVCYGDGSYTVLAPADWHKNEEYAACAGPRQSPIDIVTSTLEDRCSSDNEYLPAFSWQLQSGSCPFSQLVPSTKHALELSYEGCDDSTRPGLQYSGALGHSSYKLKQVHLHAGSEHSVDGEFGAAELHLVHINEADSTDILVLAVLLDVAETSEEPEVYKYWTLMNEAVANYQGESAIDMNAISDPYALLPESKQYYTYQGSLTIPPCTETVTFVILAERTQVADAQLQAFRQSQTIAFGPTLDQSGSNARPLQPLNGRSVATCSLE</sequence>
<dbReference type="Gene3D" id="3.10.200.10">
    <property type="entry name" value="Alpha carbonic anhydrase"/>
    <property type="match status" value="1"/>
</dbReference>
<gene>
    <name evidence="9" type="ORF">JKP88DRAFT_249005</name>
</gene>
<feature type="compositionally biased region" description="Basic and acidic residues" evidence="7">
    <location>
        <begin position="1"/>
        <end position="13"/>
    </location>
</feature>
<comment type="catalytic activity">
    <reaction evidence="6">
        <text>hydrogencarbonate + H(+) = CO2 + H2O</text>
        <dbReference type="Rhea" id="RHEA:10748"/>
        <dbReference type="ChEBI" id="CHEBI:15377"/>
        <dbReference type="ChEBI" id="CHEBI:15378"/>
        <dbReference type="ChEBI" id="CHEBI:16526"/>
        <dbReference type="ChEBI" id="CHEBI:17544"/>
        <dbReference type="EC" id="4.2.1.1"/>
    </reaction>
</comment>
<name>A0A835YV18_9STRA</name>
<keyword evidence="4" id="KW-0862">Zinc</keyword>
<dbReference type="InterPro" id="IPR000626">
    <property type="entry name" value="Ubiquitin-like_dom"/>
</dbReference>
<dbReference type="InterPro" id="IPR023561">
    <property type="entry name" value="Carbonic_anhydrase_a-class"/>
</dbReference>
<dbReference type="CDD" id="cd17044">
    <property type="entry name" value="Ubl_TBCE"/>
    <property type="match status" value="1"/>
</dbReference>
<keyword evidence="10" id="KW-1185">Reference proteome</keyword>
<feature type="domain" description="Alpha-carbonic anhydrase" evidence="8">
    <location>
        <begin position="386"/>
        <end position="656"/>
    </location>
</feature>